<sequence length="370" mass="41372">MKFSCETSLLAKNIQIVKKAISSSPNAPIFSGIHLILKNNELELIAMDLNFYMSDSIEVNGEEDGDILVPAKSFSELLTKFDNEVISLEKNSNDTEIIIKSNKGKFSIPLMEKEDFPAFPTFSGEKVLTFSEENIGELINKTIYACSTDETRPLFTGILLEKKGSNITFVGTNTHRLAIKTIKLENDDNNDFSMIIPSRLLREISANIGKEIPEDVEISLKNKQIQVKIDKVKIISSLIEGAFPDYKRVIPSQFDTTTVFNAKDMEKAVKRVALFSKDDYSIIRLSVDQDKIVLTSGISDLGQGKENVDCVTKGEGLNIAFNSKYVMDILKYAGSEEVVMEMNNSLSPVCIKPESEEDYIYIVTPVRVIF</sequence>
<dbReference type="InterPro" id="IPR022637">
    <property type="entry name" value="DNA_polIII_beta_cen"/>
</dbReference>
<gene>
    <name evidence="12" type="primary">dnaN_11</name>
    <name evidence="12" type="ORF">SDC9_26179</name>
</gene>
<dbReference type="AlphaFoldDB" id="A0A644UMY9"/>
<comment type="caution">
    <text evidence="12">The sequence shown here is derived from an EMBL/GenBank/DDBJ whole genome shotgun (WGS) entry which is preliminary data.</text>
</comment>
<feature type="domain" description="DNA polymerase III beta sliding clamp central" evidence="10">
    <location>
        <begin position="132"/>
        <end position="245"/>
    </location>
</feature>
<dbReference type="Gene3D" id="3.70.10.10">
    <property type="match status" value="1"/>
</dbReference>
<keyword evidence="6" id="KW-0235">DNA replication</keyword>
<evidence type="ECO:0000256" key="5">
    <source>
        <dbReference type="ARBA" id="ARBA00022695"/>
    </source>
</evidence>
<dbReference type="InterPro" id="IPR022634">
    <property type="entry name" value="DNA_polIII_beta_N"/>
</dbReference>
<keyword evidence="3" id="KW-0963">Cytoplasm</keyword>
<dbReference type="GO" id="GO:0006271">
    <property type="term" value="P:DNA strand elongation involved in DNA replication"/>
    <property type="evidence" value="ECO:0007669"/>
    <property type="project" value="TreeGrafter"/>
</dbReference>
<comment type="subcellular location">
    <subcellularLocation>
        <location evidence="1">Cytoplasm</location>
    </subcellularLocation>
</comment>
<dbReference type="Pfam" id="PF00712">
    <property type="entry name" value="DNA_pol3_beta"/>
    <property type="match status" value="1"/>
</dbReference>
<organism evidence="12">
    <name type="scientific">bioreactor metagenome</name>
    <dbReference type="NCBI Taxonomy" id="1076179"/>
    <lineage>
        <taxon>unclassified sequences</taxon>
        <taxon>metagenomes</taxon>
        <taxon>ecological metagenomes</taxon>
    </lineage>
</organism>
<evidence type="ECO:0000256" key="6">
    <source>
        <dbReference type="ARBA" id="ARBA00022705"/>
    </source>
</evidence>
<evidence type="ECO:0000256" key="8">
    <source>
        <dbReference type="ARBA" id="ARBA00023125"/>
    </source>
</evidence>
<dbReference type="GO" id="GO:0003677">
    <property type="term" value="F:DNA binding"/>
    <property type="evidence" value="ECO:0007669"/>
    <property type="project" value="UniProtKB-KW"/>
</dbReference>
<evidence type="ECO:0000313" key="12">
    <source>
        <dbReference type="EMBL" id="MPL80281.1"/>
    </source>
</evidence>
<evidence type="ECO:0000256" key="4">
    <source>
        <dbReference type="ARBA" id="ARBA00022679"/>
    </source>
</evidence>
<evidence type="ECO:0000256" key="1">
    <source>
        <dbReference type="ARBA" id="ARBA00004496"/>
    </source>
</evidence>
<evidence type="ECO:0000256" key="3">
    <source>
        <dbReference type="ARBA" id="ARBA00022490"/>
    </source>
</evidence>
<keyword evidence="5" id="KW-0548">Nucleotidyltransferase</keyword>
<accession>A0A644UMY9</accession>
<evidence type="ECO:0000256" key="2">
    <source>
        <dbReference type="ARBA" id="ARBA00010752"/>
    </source>
</evidence>
<dbReference type="Pfam" id="PF02768">
    <property type="entry name" value="DNA_pol3_beta_3"/>
    <property type="match status" value="1"/>
</dbReference>
<dbReference type="InterPro" id="IPR022635">
    <property type="entry name" value="DNA_polIII_beta_C"/>
</dbReference>
<dbReference type="GO" id="GO:0009360">
    <property type="term" value="C:DNA polymerase III complex"/>
    <property type="evidence" value="ECO:0007669"/>
    <property type="project" value="InterPro"/>
</dbReference>
<dbReference type="GO" id="GO:0008408">
    <property type="term" value="F:3'-5' exonuclease activity"/>
    <property type="evidence" value="ECO:0007669"/>
    <property type="project" value="InterPro"/>
</dbReference>
<proteinExistence type="inferred from homology"/>
<keyword evidence="8" id="KW-0238">DNA-binding</keyword>
<dbReference type="InterPro" id="IPR046938">
    <property type="entry name" value="DNA_clamp_sf"/>
</dbReference>
<evidence type="ECO:0000259" key="9">
    <source>
        <dbReference type="Pfam" id="PF00712"/>
    </source>
</evidence>
<dbReference type="PANTHER" id="PTHR30478">
    <property type="entry name" value="DNA POLYMERASE III SUBUNIT BETA"/>
    <property type="match status" value="1"/>
</dbReference>
<dbReference type="SMART" id="SM00480">
    <property type="entry name" value="POL3Bc"/>
    <property type="match status" value="1"/>
</dbReference>
<evidence type="ECO:0000259" key="11">
    <source>
        <dbReference type="Pfam" id="PF02768"/>
    </source>
</evidence>
<dbReference type="EMBL" id="VSSQ01000135">
    <property type="protein sequence ID" value="MPL80281.1"/>
    <property type="molecule type" value="Genomic_DNA"/>
</dbReference>
<dbReference type="PIRSF" id="PIRSF000804">
    <property type="entry name" value="DNA_pol_III_b"/>
    <property type="match status" value="1"/>
</dbReference>
<dbReference type="GO" id="GO:0003887">
    <property type="term" value="F:DNA-directed DNA polymerase activity"/>
    <property type="evidence" value="ECO:0007669"/>
    <property type="project" value="UniProtKB-KW"/>
</dbReference>
<dbReference type="PANTHER" id="PTHR30478:SF0">
    <property type="entry name" value="BETA SLIDING CLAMP"/>
    <property type="match status" value="1"/>
</dbReference>
<evidence type="ECO:0000259" key="10">
    <source>
        <dbReference type="Pfam" id="PF02767"/>
    </source>
</evidence>
<dbReference type="NCBIfam" id="TIGR00663">
    <property type="entry name" value="dnan"/>
    <property type="match status" value="1"/>
</dbReference>
<keyword evidence="7" id="KW-0239">DNA-directed DNA polymerase</keyword>
<dbReference type="SUPFAM" id="SSF55979">
    <property type="entry name" value="DNA clamp"/>
    <property type="match status" value="3"/>
</dbReference>
<dbReference type="Pfam" id="PF02767">
    <property type="entry name" value="DNA_pol3_beta_2"/>
    <property type="match status" value="1"/>
</dbReference>
<reference evidence="12" key="1">
    <citation type="submission" date="2019-08" db="EMBL/GenBank/DDBJ databases">
        <authorList>
            <person name="Kucharzyk K."/>
            <person name="Murdoch R.W."/>
            <person name="Higgins S."/>
            <person name="Loffler F."/>
        </authorList>
    </citation>
    <scope>NUCLEOTIDE SEQUENCE</scope>
</reference>
<feature type="domain" description="DNA polymerase III beta sliding clamp N-terminal" evidence="9">
    <location>
        <begin position="1"/>
        <end position="119"/>
    </location>
</feature>
<name>A0A644UMY9_9ZZZZ</name>
<dbReference type="CDD" id="cd00140">
    <property type="entry name" value="beta_clamp"/>
    <property type="match status" value="1"/>
</dbReference>
<comment type="similarity">
    <text evidence="2">Belongs to the beta sliding clamp family.</text>
</comment>
<dbReference type="InterPro" id="IPR001001">
    <property type="entry name" value="DNA_polIII_beta"/>
</dbReference>
<feature type="domain" description="DNA polymerase III beta sliding clamp C-terminal" evidence="11">
    <location>
        <begin position="247"/>
        <end position="367"/>
    </location>
</feature>
<dbReference type="GO" id="GO:0005737">
    <property type="term" value="C:cytoplasm"/>
    <property type="evidence" value="ECO:0007669"/>
    <property type="project" value="UniProtKB-SubCell"/>
</dbReference>
<protein>
    <submittedName>
        <fullName evidence="12">Beta sliding clamp</fullName>
    </submittedName>
</protein>
<keyword evidence="4" id="KW-0808">Transferase</keyword>
<dbReference type="Gene3D" id="3.10.150.10">
    <property type="entry name" value="DNA Polymerase III, subunit A, domain 2"/>
    <property type="match status" value="1"/>
</dbReference>
<evidence type="ECO:0000256" key="7">
    <source>
        <dbReference type="ARBA" id="ARBA00022932"/>
    </source>
</evidence>